<organism evidence="3 4">
    <name type="scientific">Microbacterium paraoxydans</name>
    <dbReference type="NCBI Taxonomy" id="199592"/>
    <lineage>
        <taxon>Bacteria</taxon>
        <taxon>Bacillati</taxon>
        <taxon>Actinomycetota</taxon>
        <taxon>Actinomycetes</taxon>
        <taxon>Micrococcales</taxon>
        <taxon>Microbacteriaceae</taxon>
        <taxon>Microbacterium</taxon>
    </lineage>
</organism>
<accession>A0ABS5III3</accession>
<feature type="compositionally biased region" description="Gly residues" evidence="1">
    <location>
        <begin position="11"/>
        <end position="31"/>
    </location>
</feature>
<dbReference type="PANTHER" id="PTHR43252">
    <property type="entry name" value="TRANSCRIPTIONAL REGULATOR YQJI"/>
    <property type="match status" value="1"/>
</dbReference>
<proteinExistence type="predicted"/>
<keyword evidence="4" id="KW-1185">Reference proteome</keyword>
<reference evidence="3 4" key="1">
    <citation type="submission" date="2021-04" db="EMBL/GenBank/DDBJ databases">
        <title>Whole genome analysis of root endophytic bacterium Microbacterium paraoxydans ku-mp colonizing RP-bio226 rice variety.</title>
        <authorList>
            <person name="Ulaganathan K."/>
            <person name="Latha B."/>
        </authorList>
    </citation>
    <scope>NUCLEOTIDE SEQUENCE [LARGE SCALE GENOMIC DNA]</scope>
    <source>
        <strain evidence="4">ku-mp</strain>
    </source>
</reference>
<dbReference type="Pfam" id="PF03551">
    <property type="entry name" value="PadR"/>
    <property type="match status" value="1"/>
</dbReference>
<dbReference type="Proteomes" id="UP000678243">
    <property type="component" value="Unassembled WGS sequence"/>
</dbReference>
<dbReference type="RefSeq" id="WP_211540375.1">
    <property type="nucleotide sequence ID" value="NZ_JAGTUK010000001.1"/>
</dbReference>
<evidence type="ECO:0000313" key="4">
    <source>
        <dbReference type="Proteomes" id="UP000678243"/>
    </source>
</evidence>
<name>A0ABS5III3_9MICO</name>
<dbReference type="InterPro" id="IPR036388">
    <property type="entry name" value="WH-like_DNA-bd_sf"/>
</dbReference>
<comment type="caution">
    <text evidence="3">The sequence shown here is derived from an EMBL/GenBank/DDBJ whole genome shotgun (WGS) entry which is preliminary data.</text>
</comment>
<feature type="region of interest" description="Disordered" evidence="1">
    <location>
        <begin position="136"/>
        <end position="161"/>
    </location>
</feature>
<dbReference type="SUPFAM" id="SSF46785">
    <property type="entry name" value="Winged helix' DNA-binding domain"/>
    <property type="match status" value="1"/>
</dbReference>
<evidence type="ECO:0000313" key="3">
    <source>
        <dbReference type="EMBL" id="MBS0022774.1"/>
    </source>
</evidence>
<gene>
    <name evidence="3" type="ORF">KE274_01485</name>
</gene>
<feature type="region of interest" description="Disordered" evidence="1">
    <location>
        <begin position="1"/>
        <end position="31"/>
    </location>
</feature>
<evidence type="ECO:0000259" key="2">
    <source>
        <dbReference type="Pfam" id="PF03551"/>
    </source>
</evidence>
<dbReference type="CDD" id="cd00090">
    <property type="entry name" value="HTH_ARSR"/>
    <property type="match status" value="1"/>
</dbReference>
<dbReference type="InterPro" id="IPR036390">
    <property type="entry name" value="WH_DNA-bd_sf"/>
</dbReference>
<dbReference type="InterPro" id="IPR005149">
    <property type="entry name" value="Tscrpt_reg_PadR_N"/>
</dbReference>
<protein>
    <submittedName>
        <fullName evidence="3">PadR family transcriptional regulator</fullName>
    </submittedName>
</protein>
<dbReference type="EMBL" id="JAGTUK010000001">
    <property type="protein sequence ID" value="MBS0022774.1"/>
    <property type="molecule type" value="Genomic_DNA"/>
</dbReference>
<evidence type="ECO:0000256" key="1">
    <source>
        <dbReference type="SAM" id="MobiDB-lite"/>
    </source>
</evidence>
<feature type="domain" description="Transcription regulator PadR N-terminal" evidence="2">
    <location>
        <begin position="72"/>
        <end position="139"/>
    </location>
</feature>
<dbReference type="InterPro" id="IPR011991">
    <property type="entry name" value="ArsR-like_HTH"/>
</dbReference>
<dbReference type="PANTHER" id="PTHR43252:SF2">
    <property type="entry name" value="TRANSCRIPTION REGULATOR, PADR-LIKE FAMILY"/>
    <property type="match status" value="1"/>
</dbReference>
<sequence length="210" mass="21771">MSNAVPSNPFGGTGNTGGGGSGDVTGGLGSLFGGPHGPAGAIFEAMDQLRKSFESRPSGGSRMARGDVRAAVLSLLAERPMHGYQIINEIAERSGGTWKPSAGSVYPTLQLLADEGLIEAEEQNGRKTYALTEAGRAVADESSETPAPWVSTSEKDRGRDPRYSALPKAGVDLAAAAAQVGRSGSAEQVQQAIEVLDDARRRLYTILAQG</sequence>
<dbReference type="Gene3D" id="1.10.10.10">
    <property type="entry name" value="Winged helix-like DNA-binding domain superfamily/Winged helix DNA-binding domain"/>
    <property type="match status" value="1"/>
</dbReference>